<comment type="caution">
    <text evidence="1">The sequence shown here is derived from an EMBL/GenBank/DDBJ whole genome shotgun (WGS) entry which is preliminary data.</text>
</comment>
<protein>
    <submittedName>
        <fullName evidence="1">Uncharacterized protein</fullName>
    </submittedName>
</protein>
<dbReference type="EMBL" id="REGN01000412">
    <property type="protein sequence ID" value="RNA42128.1"/>
    <property type="molecule type" value="Genomic_DNA"/>
</dbReference>
<dbReference type="Proteomes" id="UP000276133">
    <property type="component" value="Unassembled WGS sequence"/>
</dbReference>
<accession>A0A3M7T2R8</accession>
<sequence length="94" mass="11439">MPKYLNFFTSNRVTIFFFYFEPILFRNFKNANPIFPKFLNNPFSSAVKYGRLKRVKRVNPATPIIILNLTIEWWGITQYSRFTITLTYYIEYIY</sequence>
<keyword evidence="2" id="KW-1185">Reference proteome</keyword>
<gene>
    <name evidence="1" type="ORF">BpHYR1_030402</name>
</gene>
<proteinExistence type="predicted"/>
<reference evidence="1 2" key="1">
    <citation type="journal article" date="2018" name="Sci. Rep.">
        <title>Genomic signatures of local adaptation to the degree of environmental predictability in rotifers.</title>
        <authorList>
            <person name="Franch-Gras L."/>
            <person name="Hahn C."/>
            <person name="Garcia-Roger E.M."/>
            <person name="Carmona M.J."/>
            <person name="Serra M."/>
            <person name="Gomez A."/>
        </authorList>
    </citation>
    <scope>NUCLEOTIDE SEQUENCE [LARGE SCALE GENOMIC DNA]</scope>
    <source>
        <strain evidence="1">HYR1</strain>
    </source>
</reference>
<organism evidence="1 2">
    <name type="scientific">Brachionus plicatilis</name>
    <name type="common">Marine rotifer</name>
    <name type="synonym">Brachionus muelleri</name>
    <dbReference type="NCBI Taxonomy" id="10195"/>
    <lineage>
        <taxon>Eukaryota</taxon>
        <taxon>Metazoa</taxon>
        <taxon>Spiralia</taxon>
        <taxon>Gnathifera</taxon>
        <taxon>Rotifera</taxon>
        <taxon>Eurotatoria</taxon>
        <taxon>Monogononta</taxon>
        <taxon>Pseudotrocha</taxon>
        <taxon>Ploima</taxon>
        <taxon>Brachionidae</taxon>
        <taxon>Brachionus</taxon>
    </lineage>
</organism>
<name>A0A3M7T2R8_BRAPC</name>
<evidence type="ECO:0000313" key="1">
    <source>
        <dbReference type="EMBL" id="RNA42128.1"/>
    </source>
</evidence>
<evidence type="ECO:0000313" key="2">
    <source>
        <dbReference type="Proteomes" id="UP000276133"/>
    </source>
</evidence>
<dbReference type="AlphaFoldDB" id="A0A3M7T2R8"/>